<feature type="non-terminal residue" evidence="1">
    <location>
        <position position="296"/>
    </location>
</feature>
<accession>A0ACC1I273</accession>
<dbReference type="Proteomes" id="UP001150581">
    <property type="component" value="Unassembled WGS sequence"/>
</dbReference>
<proteinExistence type="predicted"/>
<evidence type="ECO:0000313" key="1">
    <source>
        <dbReference type="EMBL" id="KAJ1878138.1"/>
    </source>
</evidence>
<name>A0ACC1I273_9FUNG</name>
<dbReference type="EMBL" id="JANBPG010003998">
    <property type="protein sequence ID" value="KAJ1878138.1"/>
    <property type="molecule type" value="Genomic_DNA"/>
</dbReference>
<protein>
    <submittedName>
        <fullName evidence="1">Uncharacterized protein</fullName>
    </submittedName>
</protein>
<keyword evidence="2" id="KW-1185">Reference proteome</keyword>
<sequence length="296" mass="32057">MLLEYGFVLARNPFQVLELDDAVSAWVAAAEARLLAARPAAALMRPDGLRRLVDTLRQRGLWGDFTISLDDLEPSYRLQAALRLLLAAEQRGATAKGAIARWDRWRRGGPTADAEGAEDAAVRAWVEAACARLAAEAERMLVGTAAASLAQPGVPGVDAFLVRCLHTVWLEISAIATRCCRADEVTQAPCINQMLSFAHRSILAASFKIPLGGSLAPAIRPASATRLLHSSRALSEDATDKDAPNADESKQTLPQKASNIVRTILHGSEQVRQETRDTLSKVLARGKYVHELATHR</sequence>
<evidence type="ECO:0000313" key="2">
    <source>
        <dbReference type="Proteomes" id="UP001150581"/>
    </source>
</evidence>
<organism evidence="1 2">
    <name type="scientific">Kickxella alabastrina</name>
    <dbReference type="NCBI Taxonomy" id="61397"/>
    <lineage>
        <taxon>Eukaryota</taxon>
        <taxon>Fungi</taxon>
        <taxon>Fungi incertae sedis</taxon>
        <taxon>Zoopagomycota</taxon>
        <taxon>Kickxellomycotina</taxon>
        <taxon>Kickxellomycetes</taxon>
        <taxon>Kickxellales</taxon>
        <taxon>Kickxellaceae</taxon>
        <taxon>Kickxella</taxon>
    </lineage>
</organism>
<reference evidence="1" key="1">
    <citation type="submission" date="2022-07" db="EMBL/GenBank/DDBJ databases">
        <title>Phylogenomic reconstructions and comparative analyses of Kickxellomycotina fungi.</title>
        <authorList>
            <person name="Reynolds N.K."/>
            <person name="Stajich J.E."/>
            <person name="Barry K."/>
            <person name="Grigoriev I.V."/>
            <person name="Crous P."/>
            <person name="Smith M.E."/>
        </authorList>
    </citation>
    <scope>NUCLEOTIDE SEQUENCE</scope>
    <source>
        <strain evidence="1">Benny 63K</strain>
    </source>
</reference>
<gene>
    <name evidence="1" type="ORF">LPJ66_011949</name>
</gene>
<comment type="caution">
    <text evidence="1">The sequence shown here is derived from an EMBL/GenBank/DDBJ whole genome shotgun (WGS) entry which is preliminary data.</text>
</comment>